<comment type="similarity">
    <text evidence="1">Belongs to the beclin family.</text>
</comment>
<feature type="coiled-coil region" evidence="2">
    <location>
        <begin position="205"/>
        <end position="257"/>
    </location>
</feature>
<dbReference type="GO" id="GO:0006995">
    <property type="term" value="P:cellular response to nitrogen starvation"/>
    <property type="evidence" value="ECO:0007669"/>
    <property type="project" value="TreeGrafter"/>
</dbReference>
<feature type="domain" description="Atg6/beclin coiled-coil" evidence="5">
    <location>
        <begin position="165"/>
        <end position="293"/>
    </location>
</feature>
<accession>A0A9P4S712</accession>
<dbReference type="GO" id="GO:0034271">
    <property type="term" value="C:phosphatidylinositol 3-kinase complex, class III, type I"/>
    <property type="evidence" value="ECO:0007669"/>
    <property type="project" value="TreeGrafter"/>
</dbReference>
<evidence type="ECO:0000259" key="5">
    <source>
        <dbReference type="Pfam" id="PF17675"/>
    </source>
</evidence>
<dbReference type="PANTHER" id="PTHR12768">
    <property type="entry name" value="BECLIN 1"/>
    <property type="match status" value="1"/>
</dbReference>
<dbReference type="PANTHER" id="PTHR12768:SF4">
    <property type="entry name" value="BECLIN-1"/>
    <property type="match status" value="1"/>
</dbReference>
<dbReference type="Pfam" id="PF04111">
    <property type="entry name" value="APG6"/>
    <property type="match status" value="1"/>
</dbReference>
<evidence type="ECO:0000259" key="4">
    <source>
        <dbReference type="Pfam" id="PF04111"/>
    </source>
</evidence>
<gene>
    <name evidence="6" type="ORF">M501DRAFT_996944</name>
</gene>
<evidence type="ECO:0000256" key="1">
    <source>
        <dbReference type="ARBA" id="ARBA00005965"/>
    </source>
</evidence>
<name>A0A9P4S712_9PEZI</name>
<organism evidence="6 7">
    <name type="scientific">Patellaria atrata CBS 101060</name>
    <dbReference type="NCBI Taxonomy" id="1346257"/>
    <lineage>
        <taxon>Eukaryota</taxon>
        <taxon>Fungi</taxon>
        <taxon>Dikarya</taxon>
        <taxon>Ascomycota</taxon>
        <taxon>Pezizomycotina</taxon>
        <taxon>Dothideomycetes</taxon>
        <taxon>Dothideomycetes incertae sedis</taxon>
        <taxon>Patellariales</taxon>
        <taxon>Patellariaceae</taxon>
        <taxon>Patellaria</taxon>
    </lineage>
</organism>
<dbReference type="GO" id="GO:0030674">
    <property type="term" value="F:protein-macromolecule adaptor activity"/>
    <property type="evidence" value="ECO:0007669"/>
    <property type="project" value="TreeGrafter"/>
</dbReference>
<dbReference type="FunFam" id="1.10.418.40:FF:000005">
    <property type="entry name" value="Autophagy protein Apg6, putative"/>
    <property type="match status" value="1"/>
</dbReference>
<dbReference type="GO" id="GO:0000407">
    <property type="term" value="C:phagophore assembly site"/>
    <property type="evidence" value="ECO:0007669"/>
    <property type="project" value="TreeGrafter"/>
</dbReference>
<evidence type="ECO:0000256" key="2">
    <source>
        <dbReference type="SAM" id="Coils"/>
    </source>
</evidence>
<proteinExistence type="inferred from homology"/>
<feature type="compositionally biased region" description="Basic and acidic residues" evidence="3">
    <location>
        <begin position="48"/>
        <end position="67"/>
    </location>
</feature>
<dbReference type="GO" id="GO:0045324">
    <property type="term" value="P:late endosome to vacuole transport"/>
    <property type="evidence" value="ECO:0007669"/>
    <property type="project" value="TreeGrafter"/>
</dbReference>
<dbReference type="InterPro" id="IPR007243">
    <property type="entry name" value="Atg6/Beclin"/>
</dbReference>
<dbReference type="OrthoDB" id="20368at2759"/>
<sequence length="503" mass="56963">MAAMYCQKCRTLITLDSSLDDLNPAAFKLLTDATSSSLQLQHPPPLQRQDRPVYSQDRKEEHDRVSRDATTPVFRRTVLSNLSHTSRSGLKDNPAMSFVLLTESQLVQPANHVQNDKGTARKQETSTAGNHCSLINEHGSQLSTKIKSTDRLFEILSSRSDIDHPICVECTEMLVEGMQKRLGSATRERDAYVEFLRQANADIPSEAEREQAQQELDRILDLEKKAFAELESLEKEKAELDEQILALDLEAQQLDDEEEAFWRERNAFMTTLAAFQSERDRINAKFDHDAKQLQRLQRTNVYNDTFCIGHDGYFGTINGLRLGKLPNIPVDWTEINAAWGQTCLLLATVAEKLNFTFQGYRPVPMGSTSRIEKIEYPQSASTNDPSHPVKPRITTLELHWSGDMPLGLGFFNRRFDSAMTAFLECLKQLGDHVEHAPARGHTTQGLKMPYDIQKDKIHDMSIRLGAFNSNEESWTKALKYTLTCCKYLLAHASNIDSSNRRGA</sequence>
<evidence type="ECO:0000256" key="3">
    <source>
        <dbReference type="SAM" id="MobiDB-lite"/>
    </source>
</evidence>
<reference evidence="6" key="1">
    <citation type="journal article" date="2020" name="Stud. Mycol.">
        <title>101 Dothideomycetes genomes: a test case for predicting lifestyles and emergence of pathogens.</title>
        <authorList>
            <person name="Haridas S."/>
            <person name="Albert R."/>
            <person name="Binder M."/>
            <person name="Bloem J."/>
            <person name="Labutti K."/>
            <person name="Salamov A."/>
            <person name="Andreopoulos B."/>
            <person name="Baker S."/>
            <person name="Barry K."/>
            <person name="Bills G."/>
            <person name="Bluhm B."/>
            <person name="Cannon C."/>
            <person name="Castanera R."/>
            <person name="Culley D."/>
            <person name="Daum C."/>
            <person name="Ezra D."/>
            <person name="Gonzalez J."/>
            <person name="Henrissat B."/>
            <person name="Kuo A."/>
            <person name="Liang C."/>
            <person name="Lipzen A."/>
            <person name="Lutzoni F."/>
            <person name="Magnuson J."/>
            <person name="Mondo S."/>
            <person name="Nolan M."/>
            <person name="Ohm R."/>
            <person name="Pangilinan J."/>
            <person name="Park H.-J."/>
            <person name="Ramirez L."/>
            <person name="Alfaro M."/>
            <person name="Sun H."/>
            <person name="Tritt A."/>
            <person name="Yoshinaga Y."/>
            <person name="Zwiers L.-H."/>
            <person name="Turgeon B."/>
            <person name="Goodwin S."/>
            <person name="Spatafora J."/>
            <person name="Crous P."/>
            <person name="Grigoriev I."/>
        </authorList>
    </citation>
    <scope>NUCLEOTIDE SEQUENCE</scope>
    <source>
        <strain evidence="6">CBS 101060</strain>
    </source>
</reference>
<comment type="caution">
    <text evidence="6">The sequence shown here is derived from an EMBL/GenBank/DDBJ whole genome shotgun (WGS) entry which is preliminary data.</text>
</comment>
<keyword evidence="7" id="KW-1185">Reference proteome</keyword>
<evidence type="ECO:0000313" key="7">
    <source>
        <dbReference type="Proteomes" id="UP000799429"/>
    </source>
</evidence>
<dbReference type="InterPro" id="IPR041691">
    <property type="entry name" value="Atg6/beclin_CC"/>
</dbReference>
<protein>
    <submittedName>
        <fullName evidence="6">APG6-domain-containing protein</fullName>
    </submittedName>
</protein>
<dbReference type="Proteomes" id="UP000799429">
    <property type="component" value="Unassembled WGS sequence"/>
</dbReference>
<feature type="domain" description="Atg6 BARA" evidence="4">
    <location>
        <begin position="296"/>
        <end position="494"/>
    </location>
</feature>
<dbReference type="Gene3D" id="6.10.250.3110">
    <property type="match status" value="1"/>
</dbReference>
<evidence type="ECO:0000313" key="6">
    <source>
        <dbReference type="EMBL" id="KAF2836223.1"/>
    </source>
</evidence>
<keyword evidence="2" id="KW-0175">Coiled coil</keyword>
<dbReference type="Pfam" id="PF17675">
    <property type="entry name" value="APG6_N"/>
    <property type="match status" value="1"/>
</dbReference>
<dbReference type="GO" id="GO:0000045">
    <property type="term" value="P:autophagosome assembly"/>
    <property type="evidence" value="ECO:0007669"/>
    <property type="project" value="TreeGrafter"/>
</dbReference>
<dbReference type="Gene3D" id="1.10.418.40">
    <property type="entry name" value="Autophagy protein 6/Beclin 1"/>
    <property type="match status" value="1"/>
</dbReference>
<feature type="region of interest" description="Disordered" evidence="3">
    <location>
        <begin position="36"/>
        <end position="68"/>
    </location>
</feature>
<dbReference type="InterPro" id="IPR038274">
    <property type="entry name" value="Atg6/Beclin_C_sf"/>
</dbReference>
<dbReference type="InterPro" id="IPR040455">
    <property type="entry name" value="Atg6_BARA"/>
</dbReference>
<dbReference type="AlphaFoldDB" id="A0A9P4S712"/>
<dbReference type="GO" id="GO:0034272">
    <property type="term" value="C:phosphatidylinositol 3-kinase complex, class III, type II"/>
    <property type="evidence" value="ECO:0007669"/>
    <property type="project" value="TreeGrafter"/>
</dbReference>
<dbReference type="EMBL" id="MU006104">
    <property type="protein sequence ID" value="KAF2836223.1"/>
    <property type="molecule type" value="Genomic_DNA"/>
</dbReference>
<dbReference type="GO" id="GO:0000423">
    <property type="term" value="P:mitophagy"/>
    <property type="evidence" value="ECO:0007669"/>
    <property type="project" value="TreeGrafter"/>
</dbReference>
<dbReference type="GO" id="GO:0043548">
    <property type="term" value="F:phosphatidylinositol 3-kinase binding"/>
    <property type="evidence" value="ECO:0007669"/>
    <property type="project" value="TreeGrafter"/>
</dbReference>